<feature type="region of interest" description="Disordered" evidence="1">
    <location>
        <begin position="1"/>
        <end position="36"/>
    </location>
</feature>
<dbReference type="EMBL" id="AWSD01000386">
    <property type="protein sequence ID" value="ERH15608.1"/>
    <property type="molecule type" value="Genomic_DNA"/>
</dbReference>
<reference evidence="2 3" key="1">
    <citation type="submission" date="2013-06" db="EMBL/GenBank/DDBJ databases">
        <authorList>
            <person name="Weinstock G."/>
            <person name="Sodergren E."/>
            <person name="Lobos E.A."/>
            <person name="Fulton L."/>
            <person name="Fulton R."/>
            <person name="Courtney L."/>
            <person name="Fronick C."/>
            <person name="O'Laughlin M."/>
            <person name="Godfrey J."/>
            <person name="Wilson R.M."/>
            <person name="Miner T."/>
            <person name="Farmer C."/>
            <person name="Delehaunty K."/>
            <person name="Cordes M."/>
            <person name="Minx P."/>
            <person name="Tomlinson C."/>
            <person name="Chen J."/>
            <person name="Wollam A."/>
            <person name="Pepin K.H."/>
            <person name="Bhonagiri V."/>
            <person name="Zhang X."/>
            <person name="Warren W."/>
            <person name="Mitreva M."/>
            <person name="Mardis E.R."/>
            <person name="Wilson R.K."/>
        </authorList>
    </citation>
    <scope>NUCLEOTIDE SEQUENCE [LARGE SCALE GENOMIC DNA]</scope>
    <source>
        <strain evidence="2 3">F0510</strain>
    </source>
</reference>
<proteinExistence type="predicted"/>
<evidence type="ECO:0000313" key="2">
    <source>
        <dbReference type="EMBL" id="ERH15608.1"/>
    </source>
</evidence>
<evidence type="ECO:0000313" key="3">
    <source>
        <dbReference type="Proteomes" id="UP000016498"/>
    </source>
</evidence>
<feature type="compositionally biased region" description="Gly residues" evidence="1">
    <location>
        <begin position="52"/>
        <end position="62"/>
    </location>
</feature>
<feature type="region of interest" description="Disordered" evidence="1">
    <location>
        <begin position="52"/>
        <end position="132"/>
    </location>
</feature>
<comment type="caution">
    <text evidence="2">The sequence shown here is derived from an EMBL/GenBank/DDBJ whole genome shotgun (WGS) entry which is preliminary data.</text>
</comment>
<evidence type="ECO:0000256" key="1">
    <source>
        <dbReference type="SAM" id="MobiDB-lite"/>
    </source>
</evidence>
<accession>U1R7B4</accession>
<feature type="compositionally biased region" description="Basic and acidic residues" evidence="1">
    <location>
        <begin position="1"/>
        <end position="13"/>
    </location>
</feature>
<dbReference type="AlphaFoldDB" id="U1R7B4"/>
<sequence>MDPYARRVPDLRQARPVPPPAGSDERSRAGEAGQVTGWLYRARRTLRTGVGLGIGEQAGPGRVGPPPGTCATRETDMHSRARGEVSCRHRHRKVAQGSAARAPPAVWASSSPAHGAGAEHRPAGYSLGPQDLQKGSSKPVGVWCSITTRFAVRIWPTAVIPGRPCPERSSD</sequence>
<name>U1R7B4_9ACTO</name>
<feature type="compositionally biased region" description="Low complexity" evidence="1">
    <location>
        <begin position="98"/>
        <end position="113"/>
    </location>
</feature>
<dbReference type="Proteomes" id="UP000016498">
    <property type="component" value="Unassembled WGS sequence"/>
</dbReference>
<gene>
    <name evidence="2" type="ORF">HMPREF1549_03152</name>
</gene>
<feature type="compositionally biased region" description="Basic and acidic residues" evidence="1">
    <location>
        <begin position="73"/>
        <end position="87"/>
    </location>
</feature>
<organism evidence="2 3">
    <name type="scientific">Actinomyces johnsonii F0510</name>
    <dbReference type="NCBI Taxonomy" id="1227262"/>
    <lineage>
        <taxon>Bacteria</taxon>
        <taxon>Bacillati</taxon>
        <taxon>Actinomycetota</taxon>
        <taxon>Actinomycetes</taxon>
        <taxon>Actinomycetales</taxon>
        <taxon>Actinomycetaceae</taxon>
        <taxon>Actinomyces</taxon>
    </lineage>
</organism>
<dbReference type="HOGENOM" id="CLU_1559665_0_0_11"/>
<protein>
    <submittedName>
        <fullName evidence="2">Uncharacterized protein</fullName>
    </submittedName>
</protein>